<dbReference type="Pfam" id="PF00204">
    <property type="entry name" value="DNA_gyraseB"/>
    <property type="match status" value="1"/>
</dbReference>
<dbReference type="FunFam" id="3.30.230.10:FF:000005">
    <property type="entry name" value="DNA gyrase subunit B"/>
    <property type="match status" value="1"/>
</dbReference>
<protein>
    <recommendedName>
        <fullName evidence="9">DNA topoisomerase 4 subunit B</fullName>
        <ecNumber evidence="9">5.6.2.2</ecNumber>
    </recommendedName>
    <alternativeName>
        <fullName evidence="9">Topoisomerase IV subunit B</fullName>
    </alternativeName>
</protein>
<reference evidence="11 12" key="1">
    <citation type="submission" date="2019-12" db="EMBL/GenBank/DDBJ databases">
        <title>Complete genome sequence of Leuconostoc lactis strain AVN1 provides insights into metabolic potential.</title>
        <authorList>
            <person name="Besrour N."/>
            <person name="Najjari A."/>
            <person name="Fhoula I."/>
            <person name="Jaballah S."/>
            <person name="Klibi N."/>
            <person name="Ouzari H.I."/>
        </authorList>
    </citation>
    <scope>NUCLEOTIDE SEQUENCE [LARGE SCALE GENOMIC DNA]</scope>
    <source>
        <strain evidence="11 12">AVN1</strain>
    </source>
</reference>
<dbReference type="PROSITE" id="PS00177">
    <property type="entry name" value="TOPOISOMERASE_II"/>
    <property type="match status" value="1"/>
</dbReference>
<evidence type="ECO:0000256" key="4">
    <source>
        <dbReference type="ARBA" id="ARBA00022723"/>
    </source>
</evidence>
<dbReference type="SUPFAM" id="SSF55874">
    <property type="entry name" value="ATPase domain of HSP90 chaperone/DNA topoisomerase II/histidine kinase"/>
    <property type="match status" value="1"/>
</dbReference>
<dbReference type="PRINTS" id="PR01159">
    <property type="entry name" value="DNAGYRASEB"/>
</dbReference>
<keyword evidence="6 9" id="KW-0238">DNA-binding</keyword>
<dbReference type="InterPro" id="IPR018522">
    <property type="entry name" value="TopoIIA_CS"/>
</dbReference>
<dbReference type="InterPro" id="IPR013759">
    <property type="entry name" value="Topo_IIA_B_C"/>
</dbReference>
<evidence type="ECO:0000313" key="12">
    <source>
        <dbReference type="Proteomes" id="UP000478636"/>
    </source>
</evidence>
<keyword evidence="4" id="KW-0479">Metal-binding</keyword>
<dbReference type="Pfam" id="PF01751">
    <property type="entry name" value="Toprim"/>
    <property type="match status" value="1"/>
</dbReference>
<dbReference type="SUPFAM" id="SSF54211">
    <property type="entry name" value="Ribosomal protein S5 domain 2-like"/>
    <property type="match status" value="1"/>
</dbReference>
<dbReference type="RefSeq" id="WP_029510390.1">
    <property type="nucleotide sequence ID" value="NZ_BJMJ01000018.1"/>
</dbReference>
<name>A0A6L7ADS0_LEULA</name>
<sequence length="693" mass="76419">MAEKNHYDSDSIKILEGLEAVRKRPGMYIGSTDGRGLHHLVYEIVDNAVDEALGGFGNDIRVTIHENNAITVQDFGRGMPVGMHESGKPTPEVILTVLHAGGKFGQGGYATSGGLHGVGSSVVNALSESLQVTIVRDGHKWQEDFVNGGHPVDTLRDLGPTTEHSGTTVKFKPDPSLFSATVYKYDTLSERLRESAFLMSGVKFTLTDERVQPARVETYHYEKGLESFVGFLNEDKATIGPVMTFEGEQSGIVVEVAAQYNDGYSETLLSFVNNVRTQDGGTHEVGFRTAWTKAFNEYARKVNLLKDKDKNLEGTDVREGLAAVISLRVPEQFLQFEGQTKDKLGTPEARGIVESVVNETLSRFLMENGDFGQNLIRKAIRAREAREAARKARDESRTGKSKGQKERLLSGKLAPAQSKDATRNELFLVEGDSAGGSAKQGRDRKFQAILPLRGKVLNTEKAKLVDILKNEEISTLIYAIGGGVGNDFKVSDTAFDKIIIMTDADDDGAHIQTLLLTFFYKYMRPLIEAGRVYIALPPLYRVKYASKKMADQFAWTNDELEAITSQSDARYELTRFKGLGEMNAPLLWETTMNPETRTLIRVKIDDAVLAEKRVTTLMGDKVEPRRDWIEANVHFTLDEAGSILDTVDGDPTNASDVFEKARQHENKPVVATKSAASTGPVITNWQNGQDNGA</sequence>
<evidence type="ECO:0000256" key="3">
    <source>
        <dbReference type="ARBA" id="ARBA00010708"/>
    </source>
</evidence>
<dbReference type="PANTHER" id="PTHR45866:SF12">
    <property type="entry name" value="DNA TOPOISOMERASE 4 SUBUNIT B"/>
    <property type="match status" value="1"/>
</dbReference>
<dbReference type="InterPro" id="IPR013760">
    <property type="entry name" value="Topo_IIA-like_dom_sf"/>
</dbReference>
<evidence type="ECO:0000256" key="2">
    <source>
        <dbReference type="ARBA" id="ARBA00001946"/>
    </source>
</evidence>
<dbReference type="PANTHER" id="PTHR45866">
    <property type="entry name" value="DNA GYRASE/TOPOISOMERASE SUBUNIT B"/>
    <property type="match status" value="1"/>
</dbReference>
<keyword evidence="9" id="KW-0799">Topoisomerase</keyword>
<comment type="similarity">
    <text evidence="3">Belongs to the type II topoisomerase GyrB family.</text>
</comment>
<dbReference type="KEGG" id="llf:BCR17_07040"/>
<dbReference type="PROSITE" id="PS50880">
    <property type="entry name" value="TOPRIM"/>
    <property type="match status" value="1"/>
</dbReference>
<keyword evidence="9" id="KW-0067">ATP-binding</keyword>
<gene>
    <name evidence="9 11" type="primary">parE</name>
    <name evidence="11" type="ORF">GQS40_06845</name>
</gene>
<dbReference type="Gene3D" id="3.40.50.670">
    <property type="match status" value="1"/>
</dbReference>
<dbReference type="AlphaFoldDB" id="A0A6L7ADS0"/>
<dbReference type="InterPro" id="IPR000565">
    <property type="entry name" value="Topo_IIA_B"/>
</dbReference>
<feature type="site" description="Interaction with DNA" evidence="9">
    <location>
        <position position="458"/>
    </location>
</feature>
<dbReference type="SMART" id="SM00387">
    <property type="entry name" value="HATPase_c"/>
    <property type="match status" value="1"/>
</dbReference>
<dbReference type="CDD" id="cd16928">
    <property type="entry name" value="HATPase_GyrB-like"/>
    <property type="match status" value="1"/>
</dbReference>
<feature type="binding site" evidence="9">
    <location>
        <position position="47"/>
    </location>
    <ligand>
        <name>ATP</name>
        <dbReference type="ChEBI" id="CHEBI:30616"/>
    </ligand>
</feature>
<dbReference type="InterPro" id="IPR003594">
    <property type="entry name" value="HATPase_dom"/>
</dbReference>
<dbReference type="Pfam" id="PF00986">
    <property type="entry name" value="DNA_gyraseB_C"/>
    <property type="match status" value="1"/>
</dbReference>
<dbReference type="Gene3D" id="3.30.565.10">
    <property type="entry name" value="Histidine kinase-like ATPase, C-terminal domain"/>
    <property type="match status" value="1"/>
</dbReference>
<dbReference type="GO" id="GO:0005524">
    <property type="term" value="F:ATP binding"/>
    <property type="evidence" value="ECO:0007669"/>
    <property type="project" value="UniProtKB-UniRule"/>
</dbReference>
<dbReference type="GO" id="GO:0006265">
    <property type="term" value="P:DNA topological change"/>
    <property type="evidence" value="ECO:0007669"/>
    <property type="project" value="UniProtKB-UniRule"/>
</dbReference>
<dbReference type="SMART" id="SM00433">
    <property type="entry name" value="TOP2c"/>
    <property type="match status" value="1"/>
</dbReference>
<feature type="site" description="Interaction with DNA" evidence="9">
    <location>
        <position position="625"/>
    </location>
</feature>
<dbReference type="HAMAP" id="MF_00939">
    <property type="entry name" value="ParE_type2"/>
    <property type="match status" value="1"/>
</dbReference>
<dbReference type="InterPro" id="IPR005740">
    <property type="entry name" value="ParE_type2"/>
</dbReference>
<dbReference type="GO" id="GO:0005694">
    <property type="term" value="C:chromosome"/>
    <property type="evidence" value="ECO:0007669"/>
    <property type="project" value="InterPro"/>
</dbReference>
<evidence type="ECO:0000256" key="5">
    <source>
        <dbReference type="ARBA" id="ARBA00022842"/>
    </source>
</evidence>
<organism evidence="11 12">
    <name type="scientific">Leuconostoc lactis</name>
    <dbReference type="NCBI Taxonomy" id="1246"/>
    <lineage>
        <taxon>Bacteria</taxon>
        <taxon>Bacillati</taxon>
        <taxon>Bacillota</taxon>
        <taxon>Bacilli</taxon>
        <taxon>Lactobacillales</taxon>
        <taxon>Lactobacillaceae</taxon>
        <taxon>Leuconostoc</taxon>
    </lineage>
</organism>
<dbReference type="InterPro" id="IPR014721">
    <property type="entry name" value="Ribsml_uS5_D2-typ_fold_subgr"/>
</dbReference>
<evidence type="ECO:0000256" key="10">
    <source>
        <dbReference type="SAM" id="MobiDB-lite"/>
    </source>
</evidence>
<dbReference type="FunFam" id="3.40.50.670:FF:000002">
    <property type="entry name" value="DNA gyrase subunit B"/>
    <property type="match status" value="1"/>
</dbReference>
<dbReference type="GO" id="GO:0003677">
    <property type="term" value="F:DNA binding"/>
    <property type="evidence" value="ECO:0007669"/>
    <property type="project" value="UniProtKB-UniRule"/>
</dbReference>
<evidence type="ECO:0000313" key="11">
    <source>
        <dbReference type="EMBL" id="MWN21389.1"/>
    </source>
</evidence>
<dbReference type="InterPro" id="IPR002288">
    <property type="entry name" value="DNA_gyrase_B_C"/>
</dbReference>
<dbReference type="InterPro" id="IPR001241">
    <property type="entry name" value="Topo_IIA"/>
</dbReference>
<evidence type="ECO:0000256" key="9">
    <source>
        <dbReference type="HAMAP-Rule" id="MF_00939"/>
    </source>
</evidence>
<dbReference type="PRINTS" id="PR00418">
    <property type="entry name" value="TPI2FAMILY"/>
</dbReference>
<comment type="subunit">
    <text evidence="8 9">Heterotetramer composed of ParC and ParE.</text>
</comment>
<dbReference type="Pfam" id="PF02518">
    <property type="entry name" value="HATPase_c"/>
    <property type="match status" value="1"/>
</dbReference>
<feature type="binding site" evidence="9">
    <location>
        <begin position="114"/>
        <end position="120"/>
    </location>
    <ligand>
        <name>ATP</name>
        <dbReference type="ChEBI" id="CHEBI:30616"/>
    </ligand>
</feature>
<dbReference type="Gene3D" id="3.30.230.10">
    <property type="match status" value="1"/>
</dbReference>
<feature type="binding site" evidence="9">
    <location>
        <position position="7"/>
    </location>
    <ligand>
        <name>ATP</name>
        <dbReference type="ChEBI" id="CHEBI:30616"/>
    </ligand>
</feature>
<accession>A0A6L7ADS0</accession>
<dbReference type="CDD" id="cd00822">
    <property type="entry name" value="TopoII_Trans_DNA_gyrase"/>
    <property type="match status" value="1"/>
</dbReference>
<feature type="binding site" evidence="9">
    <location>
        <position position="341"/>
    </location>
    <ligand>
        <name>ATP</name>
        <dbReference type="ChEBI" id="CHEBI:30616"/>
    </ligand>
</feature>
<comment type="catalytic activity">
    <reaction evidence="1 9">
        <text>ATP-dependent breakage, passage and rejoining of double-stranded DNA.</text>
        <dbReference type="EC" id="5.6.2.2"/>
    </reaction>
</comment>
<dbReference type="GO" id="GO:0007059">
    <property type="term" value="P:chromosome segregation"/>
    <property type="evidence" value="ECO:0007669"/>
    <property type="project" value="UniProtKB-UniRule"/>
</dbReference>
<dbReference type="InterPro" id="IPR036890">
    <property type="entry name" value="HATPase_C_sf"/>
</dbReference>
<evidence type="ECO:0000256" key="7">
    <source>
        <dbReference type="ARBA" id="ARBA00023235"/>
    </source>
</evidence>
<dbReference type="FunFam" id="3.30.565.10:FF:000002">
    <property type="entry name" value="DNA gyrase subunit B"/>
    <property type="match status" value="1"/>
</dbReference>
<feature type="site" description="Interaction with DNA" evidence="9">
    <location>
        <position position="510"/>
    </location>
</feature>
<evidence type="ECO:0000256" key="1">
    <source>
        <dbReference type="ARBA" id="ARBA00000185"/>
    </source>
</evidence>
<feature type="region of interest" description="Disordered" evidence="10">
    <location>
        <begin position="665"/>
        <end position="693"/>
    </location>
</feature>
<dbReference type="InterPro" id="IPR013506">
    <property type="entry name" value="Topo_IIA_bsu_dom2"/>
</dbReference>
<dbReference type="InterPro" id="IPR006171">
    <property type="entry name" value="TOPRIM_dom"/>
</dbReference>
<dbReference type="NCBIfam" id="NF004189">
    <property type="entry name" value="PRK05644.1"/>
    <property type="match status" value="1"/>
</dbReference>
<dbReference type="GO" id="GO:0046872">
    <property type="term" value="F:metal ion binding"/>
    <property type="evidence" value="ECO:0007669"/>
    <property type="project" value="UniProtKB-KW"/>
</dbReference>
<comment type="similarity">
    <text evidence="9">Belongs to the type II topoisomerase family. ParE type 2 subfamily.</text>
</comment>
<feature type="binding site" evidence="9">
    <location>
        <position position="74"/>
    </location>
    <ligand>
        <name>ATP</name>
        <dbReference type="ChEBI" id="CHEBI:30616"/>
    </ligand>
</feature>
<comment type="cofactor">
    <cofactor evidence="2">
        <name>Mg(2+)</name>
        <dbReference type="ChEBI" id="CHEBI:18420"/>
    </cofactor>
</comment>
<dbReference type="EMBL" id="WSZI01000013">
    <property type="protein sequence ID" value="MWN21389.1"/>
    <property type="molecule type" value="Genomic_DNA"/>
</dbReference>
<feature type="compositionally biased region" description="Polar residues" evidence="10">
    <location>
        <begin position="674"/>
        <end position="693"/>
    </location>
</feature>
<dbReference type="Proteomes" id="UP000478636">
    <property type="component" value="Unassembled WGS sequence"/>
</dbReference>
<comment type="function">
    <text evidence="9">Topoisomerase IV is essential for chromosome segregation. It relaxes supercoiled DNA. Performs the decatenation events required during the replication of a circular DNA molecule.</text>
</comment>
<dbReference type="EC" id="5.6.2.2" evidence="9"/>
<evidence type="ECO:0000256" key="6">
    <source>
        <dbReference type="ARBA" id="ARBA00023125"/>
    </source>
</evidence>
<dbReference type="GO" id="GO:0034335">
    <property type="term" value="F:DNA negative supercoiling activity"/>
    <property type="evidence" value="ECO:0007669"/>
    <property type="project" value="UniProtKB-ARBA"/>
</dbReference>
<dbReference type="SUPFAM" id="SSF56719">
    <property type="entry name" value="Type II DNA topoisomerase"/>
    <property type="match status" value="1"/>
</dbReference>
<dbReference type="InterPro" id="IPR020568">
    <property type="entry name" value="Ribosomal_Su5_D2-typ_SF"/>
</dbReference>
<comment type="caution">
    <text evidence="11">The sequence shown here is derived from an EMBL/GenBank/DDBJ whole genome shotgun (WGS) entry which is preliminary data.</text>
</comment>
<feature type="region of interest" description="Disordered" evidence="10">
    <location>
        <begin position="387"/>
        <end position="417"/>
    </location>
</feature>
<proteinExistence type="inferred from homology"/>
<keyword evidence="7 9" id="KW-0413">Isomerase</keyword>
<feature type="compositionally biased region" description="Basic and acidic residues" evidence="10">
    <location>
        <begin position="387"/>
        <end position="409"/>
    </location>
</feature>
<keyword evidence="5" id="KW-0460">Magnesium</keyword>
<evidence type="ECO:0000256" key="8">
    <source>
        <dbReference type="ARBA" id="ARBA00063644"/>
    </source>
</evidence>
<keyword evidence="9" id="KW-0547">Nucleotide-binding</keyword>
<dbReference type="NCBIfam" id="TIGR01058">
    <property type="entry name" value="parE_Gpos"/>
    <property type="match status" value="1"/>
</dbReference>